<dbReference type="AlphaFoldDB" id="A0A836MPL5"/>
<evidence type="ECO:0000313" key="3">
    <source>
        <dbReference type="Proteomes" id="UP000027170"/>
    </source>
</evidence>
<comment type="caution">
    <text evidence="2">The sequence shown here is derived from an EMBL/GenBank/DDBJ whole genome shotgun (WGS) entry which is preliminary data.</text>
</comment>
<evidence type="ECO:0000313" key="2">
    <source>
        <dbReference type="EMBL" id="KDN14374.1"/>
    </source>
</evidence>
<feature type="region of interest" description="Disordered" evidence="1">
    <location>
        <begin position="1"/>
        <end position="38"/>
    </location>
</feature>
<sequence>MNQVQTGMGTGTSTGDVAGIGGDLGLVEGDMQRHSGRS</sequence>
<gene>
    <name evidence="2" type="ORF">SALWKB29_1463</name>
</gene>
<proteinExistence type="predicted"/>
<dbReference type="EMBL" id="JFZV01000007">
    <property type="protein sequence ID" value="KDN14374.1"/>
    <property type="molecule type" value="Genomic_DNA"/>
</dbReference>
<protein>
    <submittedName>
        <fullName evidence="2">Uncharacterized protein</fullName>
    </submittedName>
</protein>
<organism evidence="2 3">
    <name type="scientific">Snodgrassella communis</name>
    <dbReference type="NCBI Taxonomy" id="2946699"/>
    <lineage>
        <taxon>Bacteria</taxon>
        <taxon>Pseudomonadati</taxon>
        <taxon>Pseudomonadota</taxon>
        <taxon>Betaproteobacteria</taxon>
        <taxon>Neisseriales</taxon>
        <taxon>Neisseriaceae</taxon>
        <taxon>Snodgrassella</taxon>
    </lineage>
</organism>
<accession>A0A836MPL5</accession>
<dbReference type="Proteomes" id="UP000027170">
    <property type="component" value="Unassembled WGS sequence"/>
</dbReference>
<feature type="compositionally biased region" description="Gly residues" evidence="1">
    <location>
        <begin position="8"/>
        <end position="24"/>
    </location>
</feature>
<evidence type="ECO:0000256" key="1">
    <source>
        <dbReference type="SAM" id="MobiDB-lite"/>
    </source>
</evidence>
<reference evidence="2 3" key="1">
    <citation type="submission" date="2014-03" db="EMBL/GenBank/DDBJ databases">
        <title>The genomes of two eusocial bee gut symbionts.</title>
        <authorList>
            <person name="Kwong W.K."/>
            <person name="Engel P."/>
            <person name="Koch H."/>
            <person name="Moran N.A."/>
        </authorList>
    </citation>
    <scope>NUCLEOTIDE SEQUENCE [LARGE SCALE GENOMIC DNA]</scope>
    <source>
        <strain evidence="3">wkB29</strain>
    </source>
</reference>
<name>A0A836MPL5_9NEIS</name>
<keyword evidence="3" id="KW-1185">Reference proteome</keyword>